<evidence type="ECO:0000259" key="8">
    <source>
        <dbReference type="PROSITE" id="PS50280"/>
    </source>
</evidence>
<keyword evidence="4" id="KW-0808">Transferase</keyword>
<feature type="non-terminal residue" evidence="10">
    <location>
        <position position="1"/>
    </location>
</feature>
<evidence type="ECO:0000256" key="6">
    <source>
        <dbReference type="ARBA" id="ARBA00022723"/>
    </source>
</evidence>
<comment type="subcellular location">
    <subcellularLocation>
        <location evidence="1">Chromosome</location>
    </subcellularLocation>
</comment>
<dbReference type="GO" id="GO:0032259">
    <property type="term" value="P:methylation"/>
    <property type="evidence" value="ECO:0007669"/>
    <property type="project" value="UniProtKB-KW"/>
</dbReference>
<dbReference type="InterPro" id="IPR001214">
    <property type="entry name" value="SET_dom"/>
</dbReference>
<dbReference type="Pfam" id="PF05033">
    <property type="entry name" value="Pre-SET"/>
    <property type="match status" value="1"/>
</dbReference>
<evidence type="ECO:0000313" key="10">
    <source>
        <dbReference type="EMBL" id="GMR58313.1"/>
    </source>
</evidence>
<keyword evidence="5" id="KW-0949">S-adenosyl-L-methionine</keyword>
<keyword evidence="3" id="KW-0489">Methyltransferase</keyword>
<keyword evidence="7" id="KW-0862">Zinc</keyword>
<evidence type="ECO:0000256" key="2">
    <source>
        <dbReference type="ARBA" id="ARBA00022454"/>
    </source>
</evidence>
<dbReference type="PROSITE" id="PS50280">
    <property type="entry name" value="SET"/>
    <property type="match status" value="1"/>
</dbReference>
<evidence type="ECO:0008006" key="12">
    <source>
        <dbReference type="Google" id="ProtNLM"/>
    </source>
</evidence>
<gene>
    <name evidence="10" type="ORF">PMAYCL1PPCAC_28508</name>
</gene>
<evidence type="ECO:0000256" key="5">
    <source>
        <dbReference type="ARBA" id="ARBA00022691"/>
    </source>
</evidence>
<dbReference type="EMBL" id="BTRK01000006">
    <property type="protein sequence ID" value="GMR58313.1"/>
    <property type="molecule type" value="Genomic_DNA"/>
</dbReference>
<comment type="caution">
    <text evidence="10">The sequence shown here is derived from an EMBL/GenBank/DDBJ whole genome shotgun (WGS) entry which is preliminary data.</text>
</comment>
<protein>
    <recommendedName>
        <fullName evidence="12">SET domain-containing protein</fullName>
    </recommendedName>
</protein>
<dbReference type="SUPFAM" id="SSF82199">
    <property type="entry name" value="SET domain"/>
    <property type="match status" value="1"/>
</dbReference>
<keyword evidence="6" id="KW-0479">Metal-binding</keyword>
<dbReference type="AlphaFoldDB" id="A0AAN5D884"/>
<sequence>LPPVPPPAAVAAAPAPAARVVGVIPAQRNNPLLSGKIRSNPIPWESRKKMEEESRIIYPYPRFLGANDRRYDTHRNLDLIQDGEAPDGETVNDAIYHMDSVLVIDGQSALINWSHFMFPTWQRKNIVDNGPALQEHNKRVKMLDPIVKSVIMESETPLHALRKLYPNIVIIMTMDYNEYVKQPGIVYLSGLNKMERQINDFVDEKNGRPINDVGPTLIFEDWTSWQHSSIPIFEYLLDSVMSPAAAKINENLSSNTASCECTKSCDHRGNPKCCANKSATKVAYIKKKMLGNTVKPRDGDDEEEPEDAVDMYECGDACKCDKTKCMQRAVQLGRRIPLVVFMHPEKSWTVRAGCYITKGNFVCSYLGEMITAKEAAQRKDQMYQVDIKMKTTDGQYHNLVVDSLNMGNESRFIAHSCAPNLFTQRVHFEVEGRPKRHIALFANRDIEAGEELSFDYYHHYKDPVKFHNKIGFACKCGASTCREKAYQQMKRRSTT</sequence>
<keyword evidence="11" id="KW-1185">Reference proteome</keyword>
<keyword evidence="2" id="KW-0158">Chromosome</keyword>
<feature type="domain" description="SET" evidence="8">
    <location>
        <begin position="336"/>
        <end position="457"/>
    </location>
</feature>
<evidence type="ECO:0000256" key="4">
    <source>
        <dbReference type="ARBA" id="ARBA00022679"/>
    </source>
</evidence>
<dbReference type="GO" id="GO:0005694">
    <property type="term" value="C:chromosome"/>
    <property type="evidence" value="ECO:0007669"/>
    <property type="project" value="UniProtKB-SubCell"/>
</dbReference>
<reference evidence="11" key="1">
    <citation type="submission" date="2022-10" db="EMBL/GenBank/DDBJ databases">
        <title>Genome assembly of Pristionchus species.</title>
        <authorList>
            <person name="Yoshida K."/>
            <person name="Sommer R.J."/>
        </authorList>
    </citation>
    <scope>NUCLEOTIDE SEQUENCE [LARGE SCALE GENOMIC DNA]</scope>
    <source>
        <strain evidence="11">RS5460</strain>
    </source>
</reference>
<proteinExistence type="predicted"/>
<organism evidence="10 11">
    <name type="scientific">Pristionchus mayeri</name>
    <dbReference type="NCBI Taxonomy" id="1317129"/>
    <lineage>
        <taxon>Eukaryota</taxon>
        <taxon>Metazoa</taxon>
        <taxon>Ecdysozoa</taxon>
        <taxon>Nematoda</taxon>
        <taxon>Chromadorea</taxon>
        <taxon>Rhabditida</taxon>
        <taxon>Rhabditina</taxon>
        <taxon>Diplogasteromorpha</taxon>
        <taxon>Diplogasteroidea</taxon>
        <taxon>Neodiplogasteridae</taxon>
        <taxon>Pristionchus</taxon>
    </lineage>
</organism>
<dbReference type="PANTHER" id="PTHR46223">
    <property type="entry name" value="HISTONE-LYSINE N-METHYLTRANSFERASE SUV39H"/>
    <property type="match status" value="1"/>
</dbReference>
<dbReference type="InterPro" id="IPR046341">
    <property type="entry name" value="SET_dom_sf"/>
</dbReference>
<evidence type="ECO:0000259" key="9">
    <source>
        <dbReference type="PROSITE" id="PS50867"/>
    </source>
</evidence>
<dbReference type="Pfam" id="PF00856">
    <property type="entry name" value="SET"/>
    <property type="match status" value="1"/>
</dbReference>
<dbReference type="InterPro" id="IPR007728">
    <property type="entry name" value="Pre-SET_dom"/>
</dbReference>
<dbReference type="InterPro" id="IPR050973">
    <property type="entry name" value="H3K9_Histone-Lys_N-MTase"/>
</dbReference>
<accession>A0AAN5D884</accession>
<dbReference type="GO" id="GO:0008270">
    <property type="term" value="F:zinc ion binding"/>
    <property type="evidence" value="ECO:0007669"/>
    <property type="project" value="InterPro"/>
</dbReference>
<dbReference type="SMART" id="SM00317">
    <property type="entry name" value="SET"/>
    <property type="match status" value="1"/>
</dbReference>
<feature type="domain" description="Pre-SET" evidence="9">
    <location>
        <begin position="257"/>
        <end position="333"/>
    </location>
</feature>
<dbReference type="GO" id="GO:0005634">
    <property type="term" value="C:nucleus"/>
    <property type="evidence" value="ECO:0007669"/>
    <property type="project" value="InterPro"/>
</dbReference>
<dbReference type="Gene3D" id="2.170.270.10">
    <property type="entry name" value="SET domain"/>
    <property type="match status" value="1"/>
</dbReference>
<evidence type="ECO:0000256" key="7">
    <source>
        <dbReference type="ARBA" id="ARBA00022833"/>
    </source>
</evidence>
<name>A0AAN5D884_9BILA</name>
<dbReference type="Proteomes" id="UP001328107">
    <property type="component" value="Unassembled WGS sequence"/>
</dbReference>
<evidence type="ECO:0000256" key="1">
    <source>
        <dbReference type="ARBA" id="ARBA00004286"/>
    </source>
</evidence>
<evidence type="ECO:0000256" key="3">
    <source>
        <dbReference type="ARBA" id="ARBA00022603"/>
    </source>
</evidence>
<dbReference type="PROSITE" id="PS50867">
    <property type="entry name" value="PRE_SET"/>
    <property type="match status" value="1"/>
</dbReference>
<dbReference type="PANTHER" id="PTHR46223:SF3">
    <property type="entry name" value="HISTONE-LYSINE N-METHYLTRANSFERASE SET-23"/>
    <property type="match status" value="1"/>
</dbReference>
<dbReference type="GO" id="GO:0042054">
    <property type="term" value="F:histone methyltransferase activity"/>
    <property type="evidence" value="ECO:0007669"/>
    <property type="project" value="InterPro"/>
</dbReference>
<evidence type="ECO:0000313" key="11">
    <source>
        <dbReference type="Proteomes" id="UP001328107"/>
    </source>
</evidence>